<dbReference type="STRING" id="1235802.C823_03277"/>
<evidence type="ECO:0000313" key="1">
    <source>
        <dbReference type="EMBL" id="EMZ24320.1"/>
    </source>
</evidence>
<dbReference type="AlphaFoldDB" id="N2ADV2"/>
<sequence>MTDEFMQYADHLKNEKLFELEEFYQKQLENYRPDIQKNFNRICTTIVNLQKKQLLGAISYLEYTLLFTNLIRAEETAEVRVYDKNWYFDPKQLIVGSFDFSFLFTKYRELKESLMSARKRFAGAVTAQETTAYLLTCASQFYKYVVSSFRFSILPCVRSEPFLSIQRADEFEINIGEYMGHTEAVYKENRTRTSKETLDWFDMREEFDYAFEDFSGLDFSGADLSEIDLRYADLSNTTLTNTDFQDAMLFGTRFCHANLQNADLRYCQMHEADFTGADLTNACFTATSAYRGVPNHAEWIITGYRSLSFRDANLTNADFSRCSIHDADFTGAVMDGTIIERNRLDQFALSAKQLKTITITDADTDLDAARKGV</sequence>
<dbReference type="EMBL" id="AQFT01000099">
    <property type="protein sequence ID" value="EMZ24320.1"/>
    <property type="molecule type" value="Genomic_DNA"/>
</dbReference>
<dbReference type="SUPFAM" id="SSF141571">
    <property type="entry name" value="Pentapeptide repeat-like"/>
    <property type="match status" value="1"/>
</dbReference>
<dbReference type="Pfam" id="PF00805">
    <property type="entry name" value="Pentapeptide"/>
    <property type="match status" value="3"/>
</dbReference>
<name>N2ADV2_9FIRM</name>
<dbReference type="PANTHER" id="PTHR14136:SF17">
    <property type="entry name" value="BTB_POZ DOMAIN-CONTAINING PROTEIN KCTD9"/>
    <property type="match status" value="1"/>
</dbReference>
<comment type="caution">
    <text evidence="1">The sequence shown here is derived from an EMBL/GenBank/DDBJ whole genome shotgun (WGS) entry which is preliminary data.</text>
</comment>
<evidence type="ECO:0008006" key="3">
    <source>
        <dbReference type="Google" id="ProtNLM"/>
    </source>
</evidence>
<protein>
    <recommendedName>
        <fullName evidence="3">Pentapeptide repeat protein</fullName>
    </recommendedName>
</protein>
<dbReference type="PATRIC" id="fig|1235802.3.peg.3465"/>
<gene>
    <name evidence="1" type="ORF">C823_03277</name>
</gene>
<dbReference type="Proteomes" id="UP000012589">
    <property type="component" value="Unassembled WGS sequence"/>
</dbReference>
<accession>N2ADV2</accession>
<organism evidence="1 2">
    <name type="scientific">Eubacterium plexicaudatum ASF492</name>
    <dbReference type="NCBI Taxonomy" id="1235802"/>
    <lineage>
        <taxon>Bacteria</taxon>
        <taxon>Bacillati</taxon>
        <taxon>Bacillota</taxon>
        <taxon>Clostridia</taxon>
        <taxon>Eubacteriales</taxon>
        <taxon>Eubacteriaceae</taxon>
        <taxon>Eubacterium</taxon>
    </lineage>
</organism>
<dbReference type="InterPro" id="IPR001646">
    <property type="entry name" value="5peptide_repeat"/>
</dbReference>
<dbReference type="eggNOG" id="COG1357">
    <property type="taxonomic scope" value="Bacteria"/>
</dbReference>
<dbReference type="Gene3D" id="2.160.20.80">
    <property type="entry name" value="E3 ubiquitin-protein ligase SopA"/>
    <property type="match status" value="2"/>
</dbReference>
<proteinExistence type="predicted"/>
<reference evidence="1 2" key="1">
    <citation type="journal article" date="2014" name="Genome Announc.">
        <title>Draft genome sequences of the altered schaedler flora, a defined bacterial community from gnotobiotic mice.</title>
        <authorList>
            <person name="Wannemuehler M.J."/>
            <person name="Overstreet A.M."/>
            <person name="Ward D.V."/>
            <person name="Phillips G.J."/>
        </authorList>
    </citation>
    <scope>NUCLEOTIDE SEQUENCE [LARGE SCALE GENOMIC DNA]</scope>
    <source>
        <strain evidence="1 2">ASF492</strain>
    </source>
</reference>
<dbReference type="HOGENOM" id="CLU_052161_0_0_9"/>
<dbReference type="InterPro" id="IPR051082">
    <property type="entry name" value="Pentapeptide-BTB/POZ_domain"/>
</dbReference>
<evidence type="ECO:0000313" key="2">
    <source>
        <dbReference type="Proteomes" id="UP000012589"/>
    </source>
</evidence>
<keyword evidence="2" id="KW-1185">Reference proteome</keyword>
<dbReference type="OrthoDB" id="1677243at2"/>
<dbReference type="PANTHER" id="PTHR14136">
    <property type="entry name" value="BTB_POZ DOMAIN-CONTAINING PROTEIN KCTD9"/>
    <property type="match status" value="1"/>
</dbReference>